<sequence>MSHSELQRCWKKQTYQGAQLPMLRSAVVSKWGPTQQAPHYTVPGTTPAPTTSANKREQEIMEKQRRRESGERGMKHMDVNASKRKENSHNVVHTTEALYY</sequence>
<gene>
    <name evidence="2" type="ORF">ABG768_008463</name>
</gene>
<dbReference type="EMBL" id="JAWDJR010000016">
    <property type="protein sequence ID" value="KAK9960617.1"/>
    <property type="molecule type" value="Genomic_DNA"/>
</dbReference>
<feature type="region of interest" description="Disordered" evidence="1">
    <location>
        <begin position="33"/>
        <end position="100"/>
    </location>
</feature>
<evidence type="ECO:0000256" key="1">
    <source>
        <dbReference type="SAM" id="MobiDB-lite"/>
    </source>
</evidence>
<organism evidence="2 3">
    <name type="scientific">Culter alburnus</name>
    <name type="common">Topmouth culter</name>
    <dbReference type="NCBI Taxonomy" id="194366"/>
    <lineage>
        <taxon>Eukaryota</taxon>
        <taxon>Metazoa</taxon>
        <taxon>Chordata</taxon>
        <taxon>Craniata</taxon>
        <taxon>Vertebrata</taxon>
        <taxon>Euteleostomi</taxon>
        <taxon>Actinopterygii</taxon>
        <taxon>Neopterygii</taxon>
        <taxon>Teleostei</taxon>
        <taxon>Ostariophysi</taxon>
        <taxon>Cypriniformes</taxon>
        <taxon>Xenocyprididae</taxon>
        <taxon>Xenocypridinae</taxon>
        <taxon>Culter</taxon>
    </lineage>
</organism>
<comment type="caution">
    <text evidence="2">The sequence shown here is derived from an EMBL/GenBank/DDBJ whole genome shotgun (WGS) entry which is preliminary data.</text>
</comment>
<protein>
    <submittedName>
        <fullName evidence="2">Uncharacterized protein</fullName>
    </submittedName>
</protein>
<feature type="compositionally biased region" description="Basic and acidic residues" evidence="1">
    <location>
        <begin position="54"/>
        <end position="88"/>
    </location>
</feature>
<name>A0AAW1ZGJ1_CULAL</name>
<dbReference type="Proteomes" id="UP001479290">
    <property type="component" value="Unassembled WGS sequence"/>
</dbReference>
<reference evidence="2 3" key="1">
    <citation type="submission" date="2024-05" db="EMBL/GenBank/DDBJ databases">
        <title>A high-quality chromosomal-level genome assembly of Topmouth culter (Culter alburnus).</title>
        <authorList>
            <person name="Zhao H."/>
        </authorList>
    </citation>
    <scope>NUCLEOTIDE SEQUENCE [LARGE SCALE GENOMIC DNA]</scope>
    <source>
        <strain evidence="2">CATC2023</strain>
        <tissue evidence="2">Muscle</tissue>
    </source>
</reference>
<keyword evidence="3" id="KW-1185">Reference proteome</keyword>
<dbReference type="AlphaFoldDB" id="A0AAW1ZGJ1"/>
<accession>A0AAW1ZGJ1</accession>
<feature type="compositionally biased region" description="Polar residues" evidence="1">
    <location>
        <begin position="33"/>
        <end position="53"/>
    </location>
</feature>
<evidence type="ECO:0000313" key="2">
    <source>
        <dbReference type="EMBL" id="KAK9960617.1"/>
    </source>
</evidence>
<evidence type="ECO:0000313" key="3">
    <source>
        <dbReference type="Proteomes" id="UP001479290"/>
    </source>
</evidence>
<proteinExistence type="predicted"/>